<proteinExistence type="predicted"/>
<keyword evidence="3" id="KW-1185">Reference proteome</keyword>
<evidence type="ECO:0000256" key="1">
    <source>
        <dbReference type="SAM" id="MobiDB-lite"/>
    </source>
</evidence>
<sequence length="87" mass="9103">MVAISSLSQFPCRPIAGIRQPQLYTPNAAVFPSKSTGFHSMVAPAMSSPNRGFVSPKGKVFSRAFGEDAFGDEEETPGGVAVAVAED</sequence>
<feature type="region of interest" description="Disordered" evidence="1">
    <location>
        <begin position="68"/>
        <end position="87"/>
    </location>
</feature>
<dbReference type="Proteomes" id="UP000595140">
    <property type="component" value="Unassembled WGS sequence"/>
</dbReference>
<dbReference type="EMBL" id="OOIL02002582">
    <property type="protein sequence ID" value="VFQ83415.1"/>
    <property type="molecule type" value="Genomic_DNA"/>
</dbReference>
<name>A0A484M479_9ASTE</name>
<organism evidence="2 3">
    <name type="scientific">Cuscuta campestris</name>
    <dbReference type="NCBI Taxonomy" id="132261"/>
    <lineage>
        <taxon>Eukaryota</taxon>
        <taxon>Viridiplantae</taxon>
        <taxon>Streptophyta</taxon>
        <taxon>Embryophyta</taxon>
        <taxon>Tracheophyta</taxon>
        <taxon>Spermatophyta</taxon>
        <taxon>Magnoliopsida</taxon>
        <taxon>eudicotyledons</taxon>
        <taxon>Gunneridae</taxon>
        <taxon>Pentapetalae</taxon>
        <taxon>asterids</taxon>
        <taxon>lamiids</taxon>
        <taxon>Solanales</taxon>
        <taxon>Convolvulaceae</taxon>
        <taxon>Cuscuteae</taxon>
        <taxon>Cuscuta</taxon>
        <taxon>Cuscuta subgen. Grammica</taxon>
        <taxon>Cuscuta sect. Cleistogrammica</taxon>
    </lineage>
</organism>
<evidence type="ECO:0000313" key="3">
    <source>
        <dbReference type="Proteomes" id="UP000595140"/>
    </source>
</evidence>
<dbReference type="AlphaFoldDB" id="A0A484M479"/>
<accession>A0A484M479</accession>
<evidence type="ECO:0000313" key="2">
    <source>
        <dbReference type="EMBL" id="VFQ83415.1"/>
    </source>
</evidence>
<reference evidence="2 3" key="1">
    <citation type="submission" date="2018-04" db="EMBL/GenBank/DDBJ databases">
        <authorList>
            <person name="Vogel A."/>
        </authorList>
    </citation>
    <scope>NUCLEOTIDE SEQUENCE [LARGE SCALE GENOMIC DNA]</scope>
</reference>
<gene>
    <name evidence="2" type="ORF">CCAM_LOCUS25191</name>
</gene>
<protein>
    <submittedName>
        <fullName evidence="2">Uncharacterized protein</fullName>
    </submittedName>
</protein>